<keyword evidence="3" id="KW-0378">Hydrolase</keyword>
<dbReference type="SUPFAM" id="SSF50199">
    <property type="entry name" value="Staphylococcal nuclease"/>
    <property type="match status" value="1"/>
</dbReference>
<gene>
    <name evidence="5" type="ORF">ENV30_09595</name>
</gene>
<feature type="domain" description="TNase-like" evidence="4">
    <location>
        <begin position="30"/>
        <end position="158"/>
    </location>
</feature>
<dbReference type="Pfam" id="PF00565">
    <property type="entry name" value="SNase"/>
    <property type="match status" value="1"/>
</dbReference>
<dbReference type="PANTHER" id="PTHR12302">
    <property type="entry name" value="EBNA2 BINDING PROTEIN P100"/>
    <property type="match status" value="1"/>
</dbReference>
<name>A0A7V3YI58_9BACT</name>
<protein>
    <recommendedName>
        <fullName evidence="4">TNase-like domain-containing protein</fullName>
    </recommendedName>
</protein>
<keyword evidence="1" id="KW-0540">Nuclease</keyword>
<dbReference type="PROSITE" id="PS01284">
    <property type="entry name" value="TNASE_2"/>
    <property type="match status" value="1"/>
</dbReference>
<dbReference type="PANTHER" id="PTHR12302:SF3">
    <property type="entry name" value="SERINE_THREONINE-PROTEIN KINASE 31"/>
    <property type="match status" value="1"/>
</dbReference>
<evidence type="ECO:0000256" key="1">
    <source>
        <dbReference type="ARBA" id="ARBA00022722"/>
    </source>
</evidence>
<dbReference type="InterPro" id="IPR035437">
    <property type="entry name" value="SNase_OB-fold_sf"/>
</dbReference>
<accession>A0A7V3YI58</accession>
<dbReference type="AlphaFoldDB" id="A0A7V3YI58"/>
<dbReference type="InterPro" id="IPR016071">
    <property type="entry name" value="Staphylococal_nuclease_OB-fold"/>
</dbReference>
<organism evidence="5">
    <name type="scientific">Candidatus Caldatribacterium californiense</name>
    <dbReference type="NCBI Taxonomy" id="1454726"/>
    <lineage>
        <taxon>Bacteria</taxon>
        <taxon>Pseudomonadati</taxon>
        <taxon>Atribacterota</taxon>
        <taxon>Atribacteria</taxon>
        <taxon>Atribacterales</taxon>
        <taxon>Candidatus Caldatribacteriaceae</taxon>
        <taxon>Candidatus Caldatribacterium</taxon>
    </lineage>
</organism>
<evidence type="ECO:0000313" key="5">
    <source>
        <dbReference type="EMBL" id="HGI31538.1"/>
    </source>
</evidence>
<dbReference type="EMBL" id="DTFV01000135">
    <property type="protein sequence ID" value="HGI31538.1"/>
    <property type="molecule type" value="Genomic_DNA"/>
</dbReference>
<dbReference type="GO" id="GO:0003676">
    <property type="term" value="F:nucleic acid binding"/>
    <property type="evidence" value="ECO:0007669"/>
    <property type="project" value="InterPro"/>
</dbReference>
<dbReference type="Gene3D" id="2.40.50.90">
    <property type="match status" value="1"/>
</dbReference>
<dbReference type="GO" id="GO:0016787">
    <property type="term" value="F:hydrolase activity"/>
    <property type="evidence" value="ECO:0007669"/>
    <property type="project" value="UniProtKB-KW"/>
</dbReference>
<evidence type="ECO:0000259" key="4">
    <source>
        <dbReference type="PROSITE" id="PS50830"/>
    </source>
</evidence>
<keyword evidence="2" id="KW-0255">Endonuclease</keyword>
<evidence type="ECO:0000256" key="2">
    <source>
        <dbReference type="ARBA" id="ARBA00022759"/>
    </source>
</evidence>
<reference evidence="5" key="1">
    <citation type="journal article" date="2020" name="mSystems">
        <title>Genome- and Community-Level Interaction Insights into Carbon Utilization and Element Cycling Functions of Hydrothermarchaeota in Hydrothermal Sediment.</title>
        <authorList>
            <person name="Zhou Z."/>
            <person name="Liu Y."/>
            <person name="Xu W."/>
            <person name="Pan J."/>
            <person name="Luo Z.H."/>
            <person name="Li M."/>
        </authorList>
    </citation>
    <scope>NUCLEOTIDE SEQUENCE [LARGE SCALE GENOMIC DNA]</scope>
    <source>
        <strain evidence="5">SpSt-747</strain>
    </source>
</reference>
<dbReference type="PROSITE" id="PS50830">
    <property type="entry name" value="TNASE_3"/>
    <property type="match status" value="1"/>
</dbReference>
<comment type="caution">
    <text evidence="5">The sequence shown here is derived from an EMBL/GenBank/DDBJ whole genome shotgun (WGS) entry which is preliminary data.</text>
</comment>
<dbReference type="GO" id="GO:0004519">
    <property type="term" value="F:endonuclease activity"/>
    <property type="evidence" value="ECO:0007669"/>
    <property type="project" value="UniProtKB-KW"/>
</dbReference>
<evidence type="ECO:0000256" key="3">
    <source>
        <dbReference type="ARBA" id="ARBA00022801"/>
    </source>
</evidence>
<dbReference type="InterPro" id="IPR002071">
    <property type="entry name" value="Thermonucl_AS"/>
</dbReference>
<sequence>MRRTPQRLSWGAILFFLLLLLFYYAVSQRTPGEYIVIRVIDGDTIELNTGEKVRYIGINAPELHHPQKGVEHFAREAYEANRRMVEGKRVRLEFDVEKRDRYGRLLAYVYVDDIMVNEWLVANGYAQVATFPPNVRYAERFRKLEAEARRLKIGLWGNHKRQ</sequence>
<proteinExistence type="predicted"/>
<dbReference type="SMART" id="SM00318">
    <property type="entry name" value="SNc"/>
    <property type="match status" value="1"/>
</dbReference>